<feature type="signal peptide" evidence="1">
    <location>
        <begin position="1"/>
        <end position="24"/>
    </location>
</feature>
<reference evidence="3" key="1">
    <citation type="submission" date="2016-12" db="EMBL/GenBank/DDBJ databases">
        <authorList>
            <person name="Varghese N."/>
            <person name="Submissions S."/>
        </authorList>
    </citation>
    <scope>NUCLEOTIDE SEQUENCE [LARGE SCALE GENOMIC DNA]</scope>
    <source>
        <strain evidence="3">DSM 11032</strain>
    </source>
</reference>
<dbReference type="STRING" id="198312.SAMN02745193_00714"/>
<dbReference type="Gene3D" id="1.25.40.10">
    <property type="entry name" value="Tetratricopeptide repeat domain"/>
    <property type="match status" value="1"/>
</dbReference>
<dbReference type="AlphaFoldDB" id="A0A1M7RZL6"/>
<evidence type="ECO:0000313" key="3">
    <source>
        <dbReference type="Proteomes" id="UP000184391"/>
    </source>
</evidence>
<dbReference type="RefSeq" id="WP_158093686.1">
    <property type="nucleotide sequence ID" value="NZ_FRDF01000003.1"/>
</dbReference>
<dbReference type="EMBL" id="FRDF01000003">
    <property type="protein sequence ID" value="SHN51777.1"/>
    <property type="molecule type" value="Genomic_DNA"/>
</dbReference>
<evidence type="ECO:0000256" key="1">
    <source>
        <dbReference type="SAM" id="SignalP"/>
    </source>
</evidence>
<evidence type="ECO:0000313" key="2">
    <source>
        <dbReference type="EMBL" id="SHN51777.1"/>
    </source>
</evidence>
<proteinExistence type="predicted"/>
<accession>A0A1M7RZL6</accession>
<dbReference type="InterPro" id="IPR011990">
    <property type="entry name" value="TPR-like_helical_dom_sf"/>
</dbReference>
<keyword evidence="3" id="KW-1185">Reference proteome</keyword>
<name>A0A1M7RZL6_9SPHN</name>
<dbReference type="Pfam" id="PF14559">
    <property type="entry name" value="TPR_19"/>
    <property type="match status" value="1"/>
</dbReference>
<protein>
    <submittedName>
        <fullName evidence="2">Tetratricopeptide repeat-containing protein</fullName>
    </submittedName>
</protein>
<keyword evidence="1" id="KW-0732">Signal</keyword>
<dbReference type="SUPFAM" id="SSF48452">
    <property type="entry name" value="TPR-like"/>
    <property type="match status" value="1"/>
</dbReference>
<organism evidence="2 3">
    <name type="scientific">Erythrobacter sanguineus</name>
    <dbReference type="NCBI Taxonomy" id="198312"/>
    <lineage>
        <taxon>Bacteria</taxon>
        <taxon>Pseudomonadati</taxon>
        <taxon>Pseudomonadota</taxon>
        <taxon>Alphaproteobacteria</taxon>
        <taxon>Sphingomonadales</taxon>
        <taxon>Erythrobacteraceae</taxon>
        <taxon>Erythrobacter/Porphyrobacter group</taxon>
        <taxon>Erythrobacter</taxon>
    </lineage>
</organism>
<feature type="chain" id="PRO_5012748806" evidence="1">
    <location>
        <begin position="25"/>
        <end position="141"/>
    </location>
</feature>
<gene>
    <name evidence="2" type="ORF">SAMN02745193_00714</name>
</gene>
<sequence>MSVTTFAIAMIAAAPLAATPMADAPVVRMQSSAQQGDLAAHTLAAGREDEALAVLQRASATNPHDPAVLINLGIAYAHKGDDAKARAAFQSALTCHEVVELDTADGNATDSRRLARKALRMLERGEFRAGNARTEHLTYRD</sequence>
<dbReference type="OrthoDB" id="92543at2"/>
<dbReference type="Proteomes" id="UP000184391">
    <property type="component" value="Unassembled WGS sequence"/>
</dbReference>